<evidence type="ECO:0000313" key="1">
    <source>
        <dbReference type="EMBL" id="MCI4377766.1"/>
    </source>
</evidence>
<proteinExistence type="predicted"/>
<sequence length="237" mass="26572">MARSRSSGGGGGGVCSWLAAVLALWSMVSVVVIVVWATWAPRAGAGRCEARRRALLENTEGARVVWERERLTSERERALSTDTQTRLQREIHSITHTITHTNQMLTHHLHTQAVLRENLTALQNEVQQYEHAVAKLTTEHTHCTELIEELQVNLSRERHQLDSCSSLCDAARSRYAAAKMRSVNSECDAQLKKASETFCFDHFACAIPSICLSVIFSSSLHYCGLLSFETQYNQINM</sequence>
<gene>
    <name evidence="1" type="ORF">PGIGA_G00207060</name>
</gene>
<keyword evidence="2" id="KW-1185">Reference proteome</keyword>
<dbReference type="Proteomes" id="UP000829447">
    <property type="component" value="Linkage Group LG4"/>
</dbReference>
<comment type="caution">
    <text evidence="1">The sequence shown here is derived from an EMBL/GenBank/DDBJ whole genome shotgun (WGS) entry which is preliminary data.</text>
</comment>
<protein>
    <submittedName>
        <fullName evidence="1">Uncharacterized protein</fullName>
    </submittedName>
</protein>
<organism evidence="1 2">
    <name type="scientific">Pangasianodon gigas</name>
    <name type="common">Mekong giant catfish</name>
    <name type="synonym">Pangasius gigas</name>
    <dbReference type="NCBI Taxonomy" id="30993"/>
    <lineage>
        <taxon>Eukaryota</taxon>
        <taxon>Metazoa</taxon>
        <taxon>Chordata</taxon>
        <taxon>Craniata</taxon>
        <taxon>Vertebrata</taxon>
        <taxon>Euteleostomi</taxon>
        <taxon>Actinopterygii</taxon>
        <taxon>Neopterygii</taxon>
        <taxon>Teleostei</taxon>
        <taxon>Ostariophysi</taxon>
        <taxon>Siluriformes</taxon>
        <taxon>Pangasiidae</taxon>
        <taxon>Pangasianodon</taxon>
    </lineage>
</organism>
<dbReference type="EMBL" id="CM040457">
    <property type="protein sequence ID" value="MCI4377766.1"/>
    <property type="molecule type" value="Genomic_DNA"/>
</dbReference>
<name>A0ACC5WGE3_PANGG</name>
<accession>A0ACC5WGE3</accession>
<evidence type="ECO:0000313" key="2">
    <source>
        <dbReference type="Proteomes" id="UP000829447"/>
    </source>
</evidence>
<reference evidence="1 2" key="1">
    <citation type="journal article" date="2022" name="bioRxiv">
        <title>An ancient truncated duplication of the anti-Mullerian hormone receptor type 2 gene is a potential conserved master sex determinant in the Pangasiidae catfish family.</title>
        <authorList>
            <person name="Wen M."/>
            <person name="Pan Q."/>
            <person name="Jouanno E."/>
            <person name="Montfort J."/>
            <person name="Zahm M."/>
            <person name="Cabau C."/>
            <person name="Klopp C."/>
            <person name="Iampietro C."/>
            <person name="Roques C."/>
            <person name="Bouchez O."/>
            <person name="Castinel A."/>
            <person name="Donnadieu C."/>
            <person name="Parrinello H."/>
            <person name="Poncet C."/>
            <person name="Belmonte E."/>
            <person name="Gautier V."/>
            <person name="Avarre J.-C."/>
            <person name="Dugue R."/>
            <person name="Gustiano R."/>
            <person name="Ha T.T.T."/>
            <person name="Campet M."/>
            <person name="Sriphairoj K."/>
            <person name="Ribolli J."/>
            <person name="de Almeida F.L."/>
            <person name="Desvignes T."/>
            <person name="Postlethwait J.H."/>
            <person name="Bucao C.F."/>
            <person name="Robinson-Rechavi M."/>
            <person name="Bobe J."/>
            <person name="Herpin A."/>
            <person name="Guiguen Y."/>
        </authorList>
    </citation>
    <scope>NUCLEOTIDE SEQUENCE [LARGE SCALE GENOMIC DNA]</scope>
    <source>
        <strain evidence="1">YG-Dec2019</strain>
    </source>
</reference>